<accession>A0ABW2Y5S6</accession>
<reference evidence="3" key="1">
    <citation type="journal article" date="2019" name="Int. J. Syst. Evol. Microbiol.">
        <title>The Global Catalogue of Microorganisms (GCM) 10K type strain sequencing project: providing services to taxonomists for standard genome sequencing and annotation.</title>
        <authorList>
            <consortium name="The Broad Institute Genomics Platform"/>
            <consortium name="The Broad Institute Genome Sequencing Center for Infectious Disease"/>
            <person name="Wu L."/>
            <person name="Ma J."/>
        </authorList>
    </citation>
    <scope>NUCLEOTIDE SEQUENCE [LARGE SCALE GENOMIC DNA]</scope>
    <source>
        <strain evidence="3">CCM 8604</strain>
    </source>
</reference>
<name>A0ABW2Y5S6_9BIFI</name>
<proteinExistence type="predicted"/>
<keyword evidence="1" id="KW-0812">Transmembrane</keyword>
<comment type="caution">
    <text evidence="2">The sequence shown here is derived from an EMBL/GenBank/DDBJ whole genome shotgun (WGS) entry which is preliminary data.</text>
</comment>
<evidence type="ECO:0000256" key="1">
    <source>
        <dbReference type="SAM" id="Phobius"/>
    </source>
</evidence>
<feature type="transmembrane region" description="Helical" evidence="1">
    <location>
        <begin position="78"/>
        <end position="96"/>
    </location>
</feature>
<dbReference type="Pfam" id="PF04854">
    <property type="entry name" value="DUF624"/>
    <property type="match status" value="1"/>
</dbReference>
<organism evidence="2 3">
    <name type="scientific">Alloscardovia venturai</name>
    <dbReference type="NCBI Taxonomy" id="1769421"/>
    <lineage>
        <taxon>Bacteria</taxon>
        <taxon>Bacillati</taxon>
        <taxon>Actinomycetota</taxon>
        <taxon>Actinomycetes</taxon>
        <taxon>Bifidobacteriales</taxon>
        <taxon>Bifidobacteriaceae</taxon>
        <taxon>Alloscardovia</taxon>
    </lineage>
</organism>
<dbReference type="RefSeq" id="WP_377938804.1">
    <property type="nucleotide sequence ID" value="NZ_JBHTHQ010000021.1"/>
</dbReference>
<dbReference type="EMBL" id="JBHTHQ010000021">
    <property type="protein sequence ID" value="MFD0705106.1"/>
    <property type="molecule type" value="Genomic_DNA"/>
</dbReference>
<protein>
    <submittedName>
        <fullName evidence="2">DUF624 domain-containing protein</fullName>
    </submittedName>
</protein>
<feature type="transmembrane region" description="Helical" evidence="1">
    <location>
        <begin position="102"/>
        <end position="122"/>
    </location>
</feature>
<keyword evidence="1" id="KW-1133">Transmembrane helix</keyword>
<keyword evidence="1" id="KW-0472">Membrane</keyword>
<feature type="transmembrane region" description="Helical" evidence="1">
    <location>
        <begin position="134"/>
        <end position="162"/>
    </location>
</feature>
<feature type="transmembrane region" description="Helical" evidence="1">
    <location>
        <begin position="168"/>
        <end position="188"/>
    </location>
</feature>
<dbReference type="InterPro" id="IPR006938">
    <property type="entry name" value="DUF624"/>
</dbReference>
<sequence length="200" mass="22516">MSWLSPDSRFMEAWNNMTDGILINIYMMITSIPLITIGASLAAGNVAARKRLEGQGSGGVAKTYFTAFKENFLKATGVWIPYFVVLVLSVWLWVFVHIPELLIIKFALIIVWVIGFEWAFALEARFDNTVSRTVWNSLIFGVSHIGYTLGLIAIDGIFVGVFVATWKIIPPALFLVVVFGYGSMLMLHEPLTERVFKRYI</sequence>
<gene>
    <name evidence="2" type="ORF">ACFQY8_05030</name>
</gene>
<dbReference type="Proteomes" id="UP001597036">
    <property type="component" value="Unassembled WGS sequence"/>
</dbReference>
<feature type="transmembrane region" description="Helical" evidence="1">
    <location>
        <begin position="20"/>
        <end position="43"/>
    </location>
</feature>
<evidence type="ECO:0000313" key="2">
    <source>
        <dbReference type="EMBL" id="MFD0705106.1"/>
    </source>
</evidence>
<evidence type="ECO:0000313" key="3">
    <source>
        <dbReference type="Proteomes" id="UP001597036"/>
    </source>
</evidence>
<keyword evidence="3" id="KW-1185">Reference proteome</keyword>